<gene>
    <name evidence="2" type="ORF">E2863_01635</name>
    <name evidence="4" type="ORF">G4A38_25240</name>
    <name evidence="3" type="ORF">G4A47_10435</name>
</gene>
<dbReference type="AlphaFoldDB" id="A0A1I9X515"/>
<dbReference type="Pfam" id="PF13589">
    <property type="entry name" value="HATPase_c_3"/>
    <property type="match status" value="1"/>
</dbReference>
<organism evidence="3 6">
    <name type="scientific">Escherichia coli</name>
    <dbReference type="NCBI Taxonomy" id="562"/>
    <lineage>
        <taxon>Bacteria</taxon>
        <taxon>Pseudomonadati</taxon>
        <taxon>Pseudomonadota</taxon>
        <taxon>Gammaproteobacteria</taxon>
        <taxon>Enterobacterales</taxon>
        <taxon>Enterobacteriaceae</taxon>
        <taxon>Escherichia</taxon>
    </lineage>
</organism>
<dbReference type="Gene3D" id="3.30.565.10">
    <property type="entry name" value="Histidine kinase-like ATPase, C-terminal domain"/>
    <property type="match status" value="1"/>
</dbReference>
<evidence type="ECO:0000313" key="2">
    <source>
        <dbReference type="EMBL" id="BBF53136.1"/>
    </source>
</evidence>
<dbReference type="EMBL" id="JABUPJ010000065">
    <property type="protein sequence ID" value="NYQ41790.1"/>
    <property type="molecule type" value="Genomic_DNA"/>
</dbReference>
<dbReference type="EMBL" id="AP018802">
    <property type="protein sequence ID" value="BBF53136.1"/>
    <property type="molecule type" value="Genomic_DNA"/>
</dbReference>
<dbReference type="Proteomes" id="UP000281900">
    <property type="component" value="Chromosome"/>
</dbReference>
<keyword evidence="3" id="KW-0547">Nucleotide-binding</keyword>
<evidence type="ECO:0000313" key="5">
    <source>
        <dbReference type="Proteomes" id="UP000281900"/>
    </source>
</evidence>
<protein>
    <submittedName>
        <fullName evidence="3">ATP-binding protein</fullName>
    </submittedName>
</protein>
<accession>A0A1I9X515</accession>
<proteinExistence type="predicted"/>
<evidence type="ECO:0000313" key="3">
    <source>
        <dbReference type="EMBL" id="NYP85625.1"/>
    </source>
</evidence>
<evidence type="ECO:0000313" key="6">
    <source>
        <dbReference type="Proteomes" id="UP000517067"/>
    </source>
</evidence>
<dbReference type="SUPFAM" id="SSF55874">
    <property type="entry name" value="ATPase domain of HSP90 chaperone/DNA topoisomerase II/histidine kinase"/>
    <property type="match status" value="1"/>
</dbReference>
<dbReference type="RefSeq" id="WP_000138556.1">
    <property type="nucleotide sequence ID" value="NZ_AP018796.1"/>
</dbReference>
<name>A0A1I9X515_ECOLX</name>
<reference evidence="2 5" key="1">
    <citation type="submission" date="2018-07" db="EMBL/GenBank/DDBJ databases">
        <title>Genomic analysis of colistin resistant EHEC isolated from cattle in Japan.</title>
        <authorList>
            <person name="Kusumoto M."/>
            <person name="Misumi W."/>
            <person name="Ogura Y."/>
            <person name="Hayashi T."/>
            <person name="Akiba M."/>
        </authorList>
    </citation>
    <scope>NUCLEOTIDE SEQUENCE [LARGE SCALE GENOMIC DNA]</scope>
    <source>
        <strain evidence="2 5">E2863</strain>
    </source>
</reference>
<keyword evidence="3" id="KW-0067">ATP-binding</keyword>
<dbReference type="InterPro" id="IPR036890">
    <property type="entry name" value="HATPase_C_sf"/>
</dbReference>
<dbReference type="Proteomes" id="UP000517067">
    <property type="component" value="Unassembled WGS sequence"/>
</dbReference>
<sequence length="463" mass="52932">MTENTTPTADFSPSKRFFVSMLTRDIDLNDAILDLLDNCVDGALRTIKDTKKTSKPYEGFYAKLTINKDVFIIEDNCGGIPKSFREYAFKMGRPHQKEEENEGTVGVYGIGMKRAIFKMGRDCSIQSNNPDGAFTVDITPDWIDGDGWKIPMHESDYDNKNPTGTTIEIKKLHSNVAQKFNESTYLTDLFLQIKHSLSFIIQKGFKIELNGVVVEHNPINIITDHSKIEPYIYKAKIDDVDIDLVVGFYKNLEDDNDDVLEKRSSDDAGWTVICNDRVVLYCDKTHLTGWGFANVPRFHTQFIAISGVVRFTSKNPEKLPITTTKRGVDLSSTLYNDVRNKMIEGMMHFIRFTNQWKGEHLEEGKKLLKSAQSHEAQSLFEITPQSTPEDKKNNWSNPNRNKNEWRYTPKLPTPVKKSSTVRIIFTREKEDVKILSKYFFGHEDASASDVGMQCFDTVIEEVK</sequence>
<evidence type="ECO:0000256" key="1">
    <source>
        <dbReference type="SAM" id="MobiDB-lite"/>
    </source>
</evidence>
<evidence type="ECO:0000313" key="4">
    <source>
        <dbReference type="EMBL" id="NYQ41790.1"/>
    </source>
</evidence>
<dbReference type="EMBL" id="JABUPU010000011">
    <property type="protein sequence ID" value="NYP85625.1"/>
    <property type="molecule type" value="Genomic_DNA"/>
</dbReference>
<dbReference type="GO" id="GO:0005524">
    <property type="term" value="F:ATP binding"/>
    <property type="evidence" value="ECO:0007669"/>
    <property type="project" value="UniProtKB-KW"/>
</dbReference>
<feature type="region of interest" description="Disordered" evidence="1">
    <location>
        <begin position="380"/>
        <end position="411"/>
    </location>
</feature>
<dbReference type="Proteomes" id="UP000540485">
    <property type="component" value="Unassembled WGS sequence"/>
</dbReference>
<reference evidence="3 6" key="2">
    <citation type="journal article" date="2020" name="J. Appl. Microbiol.">
        <title>Genetic characterization of Shigatoxigenic and enteropathogenic Escherichia coli O80:H2 from diarrheic and septicemic calves and relatedness to human Shigatoxigenic E. coli O80:H2.</title>
        <authorList>
            <person name="Habets A."/>
            <person name="Crombe F."/>
            <person name="Nakamura K."/>
            <person name="Guerin V."/>
            <person name="De Rauw K."/>
            <person name="Pierard D."/>
            <person name="Saulmont M."/>
            <person name="Hayashi T."/>
            <person name="Mainil J.G."/>
            <person name="Thiry D."/>
        </authorList>
    </citation>
    <scope>NUCLEOTIDE SEQUENCE [LARGE SCALE GENOMIC DNA]</scope>
    <source>
        <strain evidence="4">EH3306</strain>
        <strain evidence="3 6">EH3307</strain>
    </source>
</reference>